<feature type="compositionally biased region" description="Basic and acidic residues" evidence="1">
    <location>
        <begin position="40"/>
        <end position="50"/>
    </location>
</feature>
<comment type="caution">
    <text evidence="2">The sequence shown here is derived from an EMBL/GenBank/DDBJ whole genome shotgun (WGS) entry which is preliminary data.</text>
</comment>
<proteinExistence type="predicted"/>
<dbReference type="InterPro" id="IPR036465">
    <property type="entry name" value="vWFA_dom_sf"/>
</dbReference>
<dbReference type="Proteomes" id="UP000886070">
    <property type="component" value="Unassembled WGS sequence"/>
</dbReference>
<dbReference type="AlphaFoldDB" id="A0A7V5LZB6"/>
<protein>
    <submittedName>
        <fullName evidence="2">VWA domain-containing protein</fullName>
    </submittedName>
</protein>
<sequence length="385" mass="44267">MRKYKRFFEIPLNRLPWRIPPRRENEKPPVSTAKDISLSTRKEHLQDKGKPGGQGNIDQELILEILKILRQRHYYSFARQTKARPLFYTLSSSAGRAGFYSYNVCYERLDAVYESLAPQIHVNARLNKRRLGLPVVDYGYENYDPKKHKPDRINFNRIIIDPFSPFKKFLGKMVNFQVSQHHYYINVPCGVSEKSFPDICLLLDTSGSMRNGGYQSSAIPWGERSGYHYALLGLYGIIKYLEAEGLASSIMWNVINFSDTTRASGWKTYNEISQLKRHALTPQFGGTEIDVDVLRRELFHEPCLVIILSDGEIYNWGRIRNEVEEIIQPHYTCFIQIGKETKVGKDMQSFGAVVVTVKNKEDIAELMVDLTKNIKGSSFFFGGGL</sequence>
<dbReference type="SUPFAM" id="SSF53300">
    <property type="entry name" value="vWA-like"/>
    <property type="match status" value="1"/>
</dbReference>
<reference evidence="2" key="1">
    <citation type="journal article" date="2020" name="mSystems">
        <title>Genome- and Community-Level Interaction Insights into Carbon Utilization and Element Cycling Functions of Hydrothermarchaeota in Hydrothermal Sediment.</title>
        <authorList>
            <person name="Zhou Z."/>
            <person name="Liu Y."/>
            <person name="Xu W."/>
            <person name="Pan J."/>
            <person name="Luo Z.H."/>
            <person name="Li M."/>
        </authorList>
    </citation>
    <scope>NUCLEOTIDE SEQUENCE [LARGE SCALE GENOMIC DNA]</scope>
    <source>
        <strain evidence="2">HyVt-92</strain>
    </source>
</reference>
<gene>
    <name evidence="2" type="ORF">ENL39_02810</name>
</gene>
<name>A0A7V5LZB6_UNCAE</name>
<accession>A0A7V5LZB6</accession>
<dbReference type="EMBL" id="DRTT01000085">
    <property type="protein sequence ID" value="HHF98400.1"/>
    <property type="molecule type" value="Genomic_DNA"/>
</dbReference>
<evidence type="ECO:0000313" key="2">
    <source>
        <dbReference type="EMBL" id="HHF98400.1"/>
    </source>
</evidence>
<organism evidence="2">
    <name type="scientific">Aerophobetes bacterium</name>
    <dbReference type="NCBI Taxonomy" id="2030807"/>
    <lineage>
        <taxon>Bacteria</taxon>
        <taxon>Candidatus Aerophobota</taxon>
    </lineage>
</organism>
<evidence type="ECO:0000256" key="1">
    <source>
        <dbReference type="SAM" id="MobiDB-lite"/>
    </source>
</evidence>
<feature type="region of interest" description="Disordered" evidence="1">
    <location>
        <begin position="21"/>
        <end position="53"/>
    </location>
</feature>